<evidence type="ECO:0000256" key="4">
    <source>
        <dbReference type="ARBA" id="ARBA00022679"/>
    </source>
</evidence>
<dbReference type="SMART" id="SM00304">
    <property type="entry name" value="HAMP"/>
    <property type="match status" value="1"/>
</dbReference>
<dbReference type="AlphaFoldDB" id="B9THH1"/>
<dbReference type="InParanoid" id="B9THH1"/>
<evidence type="ECO:0000256" key="2">
    <source>
        <dbReference type="ARBA" id="ARBA00012438"/>
    </source>
</evidence>
<dbReference type="EC" id="2.7.13.3" evidence="2"/>
<dbReference type="GO" id="GO:0000160">
    <property type="term" value="P:phosphorelay signal transduction system"/>
    <property type="evidence" value="ECO:0007669"/>
    <property type="project" value="UniProtKB-KW"/>
</dbReference>
<evidence type="ECO:0000256" key="8">
    <source>
        <dbReference type="SAM" id="Phobius"/>
    </source>
</evidence>
<dbReference type="Pfam" id="PF17152">
    <property type="entry name" value="CHASE8"/>
    <property type="match status" value="1"/>
</dbReference>
<sequence length="263" mass="29371">MSRLGLRSIRFKLFASLLLTTIFALTLSGFTIVWNDLRDYSSHLREDLKTQANLLGLASAPALQFNDQKLATESLAVLRARPQIVAAALYSANGALFASYTNSEFSGHPFPPLSEPDGAREDGTNLILFQRIVDHNEVIGSIYLNTQYRPLDRVWQYTSIVVAVMALALIVSMLLSVRAQATITRPILGITGVARRITQEKNYNLRAEKTTHDEIGWLVDAFNDLLAEIAQRSAALENSNAQLHQQMREREASDRALQESELR</sequence>
<evidence type="ECO:0000256" key="3">
    <source>
        <dbReference type="ARBA" id="ARBA00022553"/>
    </source>
</evidence>
<dbReference type="PANTHER" id="PTHR45436:SF5">
    <property type="entry name" value="SENSOR HISTIDINE KINASE TRCS"/>
    <property type="match status" value="1"/>
</dbReference>
<evidence type="ECO:0000259" key="9">
    <source>
        <dbReference type="PROSITE" id="PS50885"/>
    </source>
</evidence>
<dbReference type="InterPro" id="IPR003660">
    <property type="entry name" value="HAMP_dom"/>
</dbReference>
<dbReference type="EMBL" id="EQ981523">
    <property type="protein sequence ID" value="EEF24692.1"/>
    <property type="molecule type" value="Genomic_DNA"/>
</dbReference>
<evidence type="ECO:0000256" key="6">
    <source>
        <dbReference type="ARBA" id="ARBA00023012"/>
    </source>
</evidence>
<evidence type="ECO:0000256" key="7">
    <source>
        <dbReference type="SAM" id="MobiDB-lite"/>
    </source>
</evidence>
<keyword evidence="8" id="KW-0812">Transmembrane</keyword>
<evidence type="ECO:0000256" key="5">
    <source>
        <dbReference type="ARBA" id="ARBA00022777"/>
    </source>
</evidence>
<feature type="non-terminal residue" evidence="10">
    <location>
        <position position="263"/>
    </location>
</feature>
<dbReference type="Proteomes" id="UP000008311">
    <property type="component" value="Unassembled WGS sequence"/>
</dbReference>
<keyword evidence="8" id="KW-1133">Transmembrane helix</keyword>
<dbReference type="GO" id="GO:0016020">
    <property type="term" value="C:membrane"/>
    <property type="evidence" value="ECO:0007669"/>
    <property type="project" value="InterPro"/>
</dbReference>
<proteinExistence type="predicted"/>
<comment type="catalytic activity">
    <reaction evidence="1">
        <text>ATP + protein L-histidine = ADP + protein N-phospho-L-histidine.</text>
        <dbReference type="EC" id="2.7.13.3"/>
    </reaction>
</comment>
<keyword evidence="11" id="KW-1185">Reference proteome</keyword>
<organism evidence="10 11">
    <name type="scientific">Ricinus communis</name>
    <name type="common">Castor bean</name>
    <dbReference type="NCBI Taxonomy" id="3988"/>
    <lineage>
        <taxon>Eukaryota</taxon>
        <taxon>Viridiplantae</taxon>
        <taxon>Streptophyta</taxon>
        <taxon>Embryophyta</taxon>
        <taxon>Tracheophyta</taxon>
        <taxon>Spermatophyta</taxon>
        <taxon>Magnoliopsida</taxon>
        <taxon>eudicotyledons</taxon>
        <taxon>Gunneridae</taxon>
        <taxon>Pentapetalae</taxon>
        <taxon>rosids</taxon>
        <taxon>fabids</taxon>
        <taxon>Malpighiales</taxon>
        <taxon>Euphorbiaceae</taxon>
        <taxon>Acalyphoideae</taxon>
        <taxon>Acalypheae</taxon>
        <taxon>Ricinus</taxon>
    </lineage>
</organism>
<keyword evidence="4" id="KW-0808">Transferase</keyword>
<evidence type="ECO:0000313" key="10">
    <source>
        <dbReference type="EMBL" id="EEF24692.1"/>
    </source>
</evidence>
<dbReference type="InterPro" id="IPR033417">
    <property type="entry name" value="CHASE8"/>
</dbReference>
<dbReference type="CDD" id="cd06225">
    <property type="entry name" value="HAMP"/>
    <property type="match status" value="1"/>
</dbReference>
<feature type="domain" description="HAMP" evidence="9">
    <location>
        <begin position="181"/>
        <end position="234"/>
    </location>
</feature>
<dbReference type="Pfam" id="PF00672">
    <property type="entry name" value="HAMP"/>
    <property type="match status" value="1"/>
</dbReference>
<keyword evidence="8" id="KW-0472">Membrane</keyword>
<feature type="transmembrane region" description="Helical" evidence="8">
    <location>
        <begin position="154"/>
        <end position="175"/>
    </location>
</feature>
<reference evidence="11" key="1">
    <citation type="journal article" date="2010" name="Nat. Biotechnol.">
        <title>Draft genome sequence of the oilseed species Ricinus communis.</title>
        <authorList>
            <person name="Chan A.P."/>
            <person name="Crabtree J."/>
            <person name="Zhao Q."/>
            <person name="Lorenzi H."/>
            <person name="Orvis J."/>
            <person name="Puiu D."/>
            <person name="Melake-Berhan A."/>
            <person name="Jones K.M."/>
            <person name="Redman J."/>
            <person name="Chen G."/>
            <person name="Cahoon E.B."/>
            <person name="Gedil M."/>
            <person name="Stanke M."/>
            <person name="Haas B.J."/>
            <person name="Wortman J.R."/>
            <person name="Fraser-Liggett C.M."/>
            <person name="Ravel J."/>
            <person name="Rabinowicz P.D."/>
        </authorList>
    </citation>
    <scope>NUCLEOTIDE SEQUENCE [LARGE SCALE GENOMIC DNA]</scope>
    <source>
        <strain evidence="11">cv. Hale</strain>
    </source>
</reference>
<evidence type="ECO:0000313" key="11">
    <source>
        <dbReference type="Proteomes" id="UP000008311"/>
    </source>
</evidence>
<accession>B9THH1</accession>
<dbReference type="GO" id="GO:0004673">
    <property type="term" value="F:protein histidine kinase activity"/>
    <property type="evidence" value="ECO:0007669"/>
    <property type="project" value="UniProtKB-EC"/>
</dbReference>
<feature type="compositionally biased region" description="Basic and acidic residues" evidence="7">
    <location>
        <begin position="246"/>
        <end position="263"/>
    </location>
</feature>
<dbReference type="PROSITE" id="PS50885">
    <property type="entry name" value="HAMP"/>
    <property type="match status" value="1"/>
</dbReference>
<feature type="transmembrane region" description="Helical" evidence="8">
    <location>
        <begin position="12"/>
        <end position="34"/>
    </location>
</feature>
<keyword evidence="5" id="KW-0418">Kinase</keyword>
<gene>
    <name evidence="10" type="ORF">RCOM_1815080</name>
</gene>
<dbReference type="Gene3D" id="6.10.340.10">
    <property type="match status" value="1"/>
</dbReference>
<protein>
    <recommendedName>
        <fullName evidence="2">histidine kinase</fullName>
        <ecNumber evidence="2">2.7.13.3</ecNumber>
    </recommendedName>
</protein>
<keyword evidence="6" id="KW-0902">Two-component regulatory system</keyword>
<dbReference type="InterPro" id="IPR050428">
    <property type="entry name" value="TCS_sensor_his_kinase"/>
</dbReference>
<dbReference type="SUPFAM" id="SSF158472">
    <property type="entry name" value="HAMP domain-like"/>
    <property type="match status" value="1"/>
</dbReference>
<evidence type="ECO:0000256" key="1">
    <source>
        <dbReference type="ARBA" id="ARBA00000085"/>
    </source>
</evidence>
<keyword evidence="3" id="KW-0597">Phosphoprotein</keyword>
<feature type="region of interest" description="Disordered" evidence="7">
    <location>
        <begin position="240"/>
        <end position="263"/>
    </location>
</feature>
<name>B9THH1_RICCO</name>
<dbReference type="PANTHER" id="PTHR45436">
    <property type="entry name" value="SENSOR HISTIDINE KINASE YKOH"/>
    <property type="match status" value="1"/>
</dbReference>